<accession>A0ABD0K8D3</accession>
<name>A0ABD0K8D3_9CAEN</name>
<dbReference type="AlphaFoldDB" id="A0ABD0K8D3"/>
<sequence length="76" mass="8609">MVIVLQRYAITTASSVHADNIVNTNLRPTSIQLEYCNGFSPSALLTELFLRRQFLLVGSRTCRLNMDRPMFGYGLL</sequence>
<gene>
    <name evidence="1" type="ORF">BaRGS_00025420</name>
</gene>
<evidence type="ECO:0000313" key="1">
    <source>
        <dbReference type="EMBL" id="KAK7483360.1"/>
    </source>
</evidence>
<protein>
    <submittedName>
        <fullName evidence="1">Uncharacterized protein</fullName>
    </submittedName>
</protein>
<keyword evidence="2" id="KW-1185">Reference proteome</keyword>
<proteinExistence type="predicted"/>
<comment type="caution">
    <text evidence="1">The sequence shown here is derived from an EMBL/GenBank/DDBJ whole genome shotgun (WGS) entry which is preliminary data.</text>
</comment>
<dbReference type="EMBL" id="JACVVK020000228">
    <property type="protein sequence ID" value="KAK7483360.1"/>
    <property type="molecule type" value="Genomic_DNA"/>
</dbReference>
<evidence type="ECO:0000313" key="2">
    <source>
        <dbReference type="Proteomes" id="UP001519460"/>
    </source>
</evidence>
<organism evidence="1 2">
    <name type="scientific">Batillaria attramentaria</name>
    <dbReference type="NCBI Taxonomy" id="370345"/>
    <lineage>
        <taxon>Eukaryota</taxon>
        <taxon>Metazoa</taxon>
        <taxon>Spiralia</taxon>
        <taxon>Lophotrochozoa</taxon>
        <taxon>Mollusca</taxon>
        <taxon>Gastropoda</taxon>
        <taxon>Caenogastropoda</taxon>
        <taxon>Sorbeoconcha</taxon>
        <taxon>Cerithioidea</taxon>
        <taxon>Batillariidae</taxon>
        <taxon>Batillaria</taxon>
    </lineage>
</organism>
<dbReference type="Proteomes" id="UP001519460">
    <property type="component" value="Unassembled WGS sequence"/>
</dbReference>
<reference evidence="1 2" key="1">
    <citation type="journal article" date="2023" name="Sci. Data">
        <title>Genome assembly of the Korean intertidal mud-creeper Batillaria attramentaria.</title>
        <authorList>
            <person name="Patra A.K."/>
            <person name="Ho P.T."/>
            <person name="Jun S."/>
            <person name="Lee S.J."/>
            <person name="Kim Y."/>
            <person name="Won Y.J."/>
        </authorList>
    </citation>
    <scope>NUCLEOTIDE SEQUENCE [LARGE SCALE GENOMIC DNA]</scope>
    <source>
        <strain evidence="1">Wonlab-2016</strain>
    </source>
</reference>